<dbReference type="RefSeq" id="XP_017562444.1">
    <property type="nucleotide sequence ID" value="XM_017706955.1"/>
</dbReference>
<evidence type="ECO:0000256" key="6">
    <source>
        <dbReference type="ARBA" id="ARBA00022801"/>
    </source>
</evidence>
<feature type="region of interest" description="Disordered" evidence="9">
    <location>
        <begin position="1"/>
        <end position="64"/>
    </location>
</feature>
<dbReference type="FunFam" id="4.10.1120.10:FF:000001">
    <property type="entry name" value="retinal rod rhodopsin-sensitive cGMP 3',5'-cyclic phosphodiesterase subunit gamma"/>
    <property type="match status" value="1"/>
</dbReference>
<dbReference type="Proteomes" id="UP001501920">
    <property type="component" value="Chromosome 14"/>
</dbReference>
<dbReference type="EC" id="3.1.4.35" evidence="3"/>
<dbReference type="Gene3D" id="4.10.1120.10">
    <property type="entry name" value="Retinal cGMP phosphodiesterase, gamma subunit"/>
    <property type="match status" value="1"/>
</dbReference>
<reference evidence="10 11" key="1">
    <citation type="submission" date="2020-10" db="EMBL/GenBank/DDBJ databases">
        <title>Pygocentrus nattereri (red-bellied piranha) genome, fPygNat1, primary haplotype.</title>
        <authorList>
            <person name="Myers G."/>
            <person name="Meyer A."/>
            <person name="Karagic N."/>
            <person name="Pippel M."/>
            <person name="Winkler S."/>
            <person name="Tracey A."/>
            <person name="Wood J."/>
            <person name="Formenti G."/>
            <person name="Howe K."/>
            <person name="Fedrigo O."/>
            <person name="Jarvis E.D."/>
        </authorList>
    </citation>
    <scope>NUCLEOTIDE SEQUENCE [LARGE SCALE GENOMIC DNA]</scope>
</reference>
<keyword evidence="7" id="KW-0844">Vision</keyword>
<feature type="compositionally biased region" description="Low complexity" evidence="9">
    <location>
        <begin position="1"/>
        <end position="21"/>
    </location>
</feature>
<dbReference type="STRING" id="42514.ENSPNAP00000017164"/>
<dbReference type="GeneID" id="108432842"/>
<dbReference type="Ensembl" id="ENSPNAT00000038434.2">
    <property type="protein sequence ID" value="ENSPNAP00000017164.1"/>
    <property type="gene ID" value="ENSPNAG00000023377.2"/>
</dbReference>
<feature type="compositionally biased region" description="Basic residues" evidence="9">
    <location>
        <begin position="36"/>
        <end position="57"/>
    </location>
</feature>
<dbReference type="GO" id="GO:0045745">
    <property type="term" value="P:positive regulation of G protein-coupled receptor signaling pathway"/>
    <property type="evidence" value="ECO:0007669"/>
    <property type="project" value="TreeGrafter"/>
</dbReference>
<dbReference type="GO" id="GO:0047555">
    <property type="term" value="F:3',5'-cyclic-GMP phosphodiesterase activity"/>
    <property type="evidence" value="ECO:0007669"/>
    <property type="project" value="UniProtKB-EC"/>
</dbReference>
<evidence type="ECO:0000256" key="8">
    <source>
        <dbReference type="ARBA" id="ARBA00025377"/>
    </source>
</evidence>
<keyword evidence="6" id="KW-0378">Hydrolase</keyword>
<sequence>MTSGSGSSSNSNSISVSDVSSCPTRAVNGPTTPRRGPPKFKQRMTRHFKSKPPKKGVKGFGDEIPGMEGLGTDYTVVCPWEAFSHLELHELAQYGII</sequence>
<dbReference type="InterPro" id="IPR037030">
    <property type="entry name" value="PDE6_gamma_sf"/>
</dbReference>
<comment type="similarity">
    <text evidence="2">Belongs to the rod/cone cGMP-PDE gamma subunit family.</text>
</comment>
<dbReference type="PANTHER" id="PTHR12122">
    <property type="entry name" value="RETINAL CONE RHODOPSIN-SENSITIVE CGMP 3',5'-CYCLIC PHOSPHODIESTERASE GAMMA-SUBUNIT-RELATED"/>
    <property type="match status" value="1"/>
</dbReference>
<dbReference type="Pfam" id="PF04868">
    <property type="entry name" value="PDE6_gamma"/>
    <property type="match status" value="1"/>
</dbReference>
<dbReference type="GO" id="GO:0042622">
    <property type="term" value="C:photoreceptor outer segment membrane"/>
    <property type="evidence" value="ECO:0007669"/>
    <property type="project" value="TreeGrafter"/>
</dbReference>
<evidence type="ECO:0000256" key="1">
    <source>
        <dbReference type="ARBA" id="ARBA00000583"/>
    </source>
</evidence>
<name>A0A3B4D2Q6_PYGNA</name>
<dbReference type="GO" id="GO:0045742">
    <property type="term" value="P:positive regulation of epidermal growth factor receptor signaling pathway"/>
    <property type="evidence" value="ECO:0007669"/>
    <property type="project" value="TreeGrafter"/>
</dbReference>
<comment type="catalytic activity">
    <reaction evidence="1">
        <text>3',5'-cyclic GMP + H2O = GMP + H(+)</text>
        <dbReference type="Rhea" id="RHEA:16957"/>
        <dbReference type="ChEBI" id="CHEBI:15377"/>
        <dbReference type="ChEBI" id="CHEBI:15378"/>
        <dbReference type="ChEBI" id="CHEBI:57746"/>
        <dbReference type="ChEBI" id="CHEBI:58115"/>
        <dbReference type="EC" id="3.1.4.35"/>
    </reaction>
</comment>
<dbReference type="GO" id="GO:0030553">
    <property type="term" value="F:cGMP binding"/>
    <property type="evidence" value="ECO:0007669"/>
    <property type="project" value="InterPro"/>
</dbReference>
<keyword evidence="11" id="KW-1185">Reference proteome</keyword>
<evidence type="ECO:0000256" key="9">
    <source>
        <dbReference type="SAM" id="MobiDB-lite"/>
    </source>
</evidence>
<organism evidence="10 11">
    <name type="scientific">Pygocentrus nattereri</name>
    <name type="common">Red-bellied piranha</name>
    <dbReference type="NCBI Taxonomy" id="42514"/>
    <lineage>
        <taxon>Eukaryota</taxon>
        <taxon>Metazoa</taxon>
        <taxon>Chordata</taxon>
        <taxon>Craniata</taxon>
        <taxon>Vertebrata</taxon>
        <taxon>Euteleostomi</taxon>
        <taxon>Actinopterygii</taxon>
        <taxon>Neopterygii</taxon>
        <taxon>Teleostei</taxon>
        <taxon>Ostariophysi</taxon>
        <taxon>Characiformes</taxon>
        <taxon>Characoidei</taxon>
        <taxon>Pygocentrus</taxon>
    </lineage>
</organism>
<evidence type="ECO:0000256" key="7">
    <source>
        <dbReference type="ARBA" id="ARBA00023305"/>
    </source>
</evidence>
<evidence type="ECO:0000313" key="11">
    <source>
        <dbReference type="Proteomes" id="UP001501920"/>
    </source>
</evidence>
<dbReference type="GO" id="GO:0007601">
    <property type="term" value="P:visual perception"/>
    <property type="evidence" value="ECO:0007669"/>
    <property type="project" value="UniProtKB-KW"/>
</dbReference>
<comment type="function">
    <text evidence="8">Participates in processes of transmission and amplification of the visual signal. cGMP-PDEs are the effector molecules in G-protein-mediated phototransduction in vertebrate rods and cones.</text>
</comment>
<dbReference type="AlphaFoldDB" id="A0A3B4D2Q6"/>
<evidence type="ECO:0000256" key="3">
    <source>
        <dbReference type="ARBA" id="ARBA00012319"/>
    </source>
</evidence>
<evidence type="ECO:0000256" key="2">
    <source>
        <dbReference type="ARBA" id="ARBA00006377"/>
    </source>
</evidence>
<proteinExistence type="inferred from homology"/>
<evidence type="ECO:0000313" key="10">
    <source>
        <dbReference type="Ensembl" id="ENSPNAP00000017164.1"/>
    </source>
</evidence>
<reference evidence="10" key="3">
    <citation type="submission" date="2025-09" db="UniProtKB">
        <authorList>
            <consortium name="Ensembl"/>
        </authorList>
    </citation>
    <scope>IDENTIFICATION</scope>
</reference>
<protein>
    <recommendedName>
        <fullName evidence="3">3',5'-cyclic-GMP phosphodiesterase</fullName>
        <ecNumber evidence="3">3.1.4.35</ecNumber>
    </recommendedName>
</protein>
<dbReference type="InterPro" id="IPR006952">
    <property type="entry name" value="PDE6_gamma"/>
</dbReference>
<dbReference type="OrthoDB" id="8525078at2759"/>
<evidence type="ECO:0000256" key="4">
    <source>
        <dbReference type="ARBA" id="ARBA00022535"/>
    </source>
</evidence>
<keyword evidence="4" id="KW-0140">cGMP</keyword>
<dbReference type="GeneTree" id="ENSGT00390000013260"/>
<accession>A0A3B4D2Q6</accession>
<dbReference type="RefSeq" id="XP_017562445.1">
    <property type="nucleotide sequence ID" value="XM_017706956.1"/>
</dbReference>
<evidence type="ECO:0000256" key="5">
    <source>
        <dbReference type="ARBA" id="ARBA00022606"/>
    </source>
</evidence>
<reference evidence="10" key="2">
    <citation type="submission" date="2025-08" db="UniProtKB">
        <authorList>
            <consortium name="Ensembl"/>
        </authorList>
    </citation>
    <scope>IDENTIFICATION</scope>
</reference>
<keyword evidence="5" id="KW-0716">Sensory transduction</keyword>